<dbReference type="AlphaFoldDB" id="A0ABC9B0Y6"/>
<feature type="transmembrane region" description="Helical" evidence="2">
    <location>
        <begin position="47"/>
        <end position="67"/>
    </location>
</feature>
<sequence length="683" mass="78444">MGVAEAVQWWGDWQLRILVLGSLFIQYFLFATAALRKRRIPPWLRFSIWLAYISSDAVAIYALATLLNHQKKRQWVRSASNDTALEALWAPVLLLHLGGRDGITAFSIEDNELWKRHLLTAASQIAVAIYVFYKSWSGDVRLFQATILIFVPGILKCLEKPWALNRASIYSMANTTGSEVRESSAEAFIAANLESNNSLDDYVIEAVKYFKTGHKDGDDTPYVIESPYKLFVDLSYSYAVRFQNLKYMARQRKGSLRKELYSRLLKTFDRFYTKRHVYRDTLRGLVVRTVAVFLTFAAIGLFHMSRREAYSNININITYILLCCTATLEFTSACLKPFNPCFLKMTRLPWPDQVAQYNLIWYLACRKKKQRRLFRWLAGLVGCRDRLDRLCCMESCKDNGITELIHGHITKGWKTSITNADTYRKFNDNRGQLTLKSCSSEALVRSLRRPFDESVLLWHLATDFCFYKEDPYPSTEDATRCRRMSNYMAYLLFVHPEMLIPGARYGLFKAAYYELRYEVMGNEDVPHGEGEEELARRIVGKMEEMLMCRKEGRFVLEAWALAQELLSLREKKGEKIMWRLIQGVWVEMLCFSAGRSRGYLHAKSLGKGGEYLSCVWLLLWYMGMETFAVRLQRTGLPEEGDMSAAVLAETPDKPADAKPRSEEEPSSTVPLVAGAPVIGLDAV</sequence>
<dbReference type="Proteomes" id="UP001497457">
    <property type="component" value="Chromosome 23rd"/>
</dbReference>
<evidence type="ECO:0000313" key="5">
    <source>
        <dbReference type="Proteomes" id="UP001497457"/>
    </source>
</evidence>
<evidence type="ECO:0000313" key="4">
    <source>
        <dbReference type="EMBL" id="CAL4989045.1"/>
    </source>
</evidence>
<reference evidence="5" key="1">
    <citation type="submission" date="2024-06" db="EMBL/GenBank/DDBJ databases">
        <authorList>
            <person name="Ryan C."/>
        </authorList>
    </citation>
    <scope>NUCLEOTIDE SEQUENCE [LARGE SCALE GENOMIC DNA]</scope>
</reference>
<protein>
    <recommendedName>
        <fullName evidence="3">DUF4220 domain-containing protein</fullName>
    </recommendedName>
</protein>
<feature type="transmembrane region" description="Helical" evidence="2">
    <location>
        <begin position="285"/>
        <end position="305"/>
    </location>
</feature>
<feature type="transmembrane region" description="Helical" evidence="2">
    <location>
        <begin position="15"/>
        <end position="35"/>
    </location>
</feature>
<name>A0ABC9B0Y6_9POAL</name>
<evidence type="ECO:0000259" key="3">
    <source>
        <dbReference type="Pfam" id="PF13968"/>
    </source>
</evidence>
<keyword evidence="2" id="KW-1133">Transmembrane helix</keyword>
<gene>
    <name evidence="4" type="ORF">URODEC1_LOCUS59551</name>
</gene>
<evidence type="ECO:0000256" key="2">
    <source>
        <dbReference type="SAM" id="Phobius"/>
    </source>
</evidence>
<dbReference type="InterPro" id="IPR025315">
    <property type="entry name" value="DUF4220"/>
</dbReference>
<feature type="domain" description="DUF4220" evidence="3">
    <location>
        <begin position="49"/>
        <end position="365"/>
    </location>
</feature>
<dbReference type="PANTHER" id="PTHR31325">
    <property type="entry name" value="OS01G0798800 PROTEIN-RELATED"/>
    <property type="match status" value="1"/>
</dbReference>
<dbReference type="Pfam" id="PF13968">
    <property type="entry name" value="DUF4220"/>
    <property type="match status" value="1"/>
</dbReference>
<keyword evidence="2" id="KW-0812">Transmembrane</keyword>
<feature type="compositionally biased region" description="Basic and acidic residues" evidence="1">
    <location>
        <begin position="650"/>
        <end position="663"/>
    </location>
</feature>
<proteinExistence type="predicted"/>
<reference evidence="4 5" key="2">
    <citation type="submission" date="2024-10" db="EMBL/GenBank/DDBJ databases">
        <authorList>
            <person name="Ryan C."/>
        </authorList>
    </citation>
    <scope>NUCLEOTIDE SEQUENCE [LARGE SCALE GENOMIC DNA]</scope>
</reference>
<feature type="region of interest" description="Disordered" evidence="1">
    <location>
        <begin position="647"/>
        <end position="671"/>
    </location>
</feature>
<dbReference type="InterPro" id="IPR007658">
    <property type="entry name" value="DUF594"/>
</dbReference>
<organism evidence="4 5">
    <name type="scientific">Urochloa decumbens</name>
    <dbReference type="NCBI Taxonomy" id="240449"/>
    <lineage>
        <taxon>Eukaryota</taxon>
        <taxon>Viridiplantae</taxon>
        <taxon>Streptophyta</taxon>
        <taxon>Embryophyta</taxon>
        <taxon>Tracheophyta</taxon>
        <taxon>Spermatophyta</taxon>
        <taxon>Magnoliopsida</taxon>
        <taxon>Liliopsida</taxon>
        <taxon>Poales</taxon>
        <taxon>Poaceae</taxon>
        <taxon>PACMAD clade</taxon>
        <taxon>Panicoideae</taxon>
        <taxon>Panicodae</taxon>
        <taxon>Paniceae</taxon>
        <taxon>Melinidinae</taxon>
        <taxon>Urochloa</taxon>
    </lineage>
</organism>
<evidence type="ECO:0000256" key="1">
    <source>
        <dbReference type="SAM" id="MobiDB-lite"/>
    </source>
</evidence>
<keyword evidence="5" id="KW-1185">Reference proteome</keyword>
<dbReference type="EMBL" id="OZ075133">
    <property type="protein sequence ID" value="CAL4989045.1"/>
    <property type="molecule type" value="Genomic_DNA"/>
</dbReference>
<accession>A0ABC9B0Y6</accession>
<keyword evidence="2" id="KW-0472">Membrane</keyword>
<dbReference type="Pfam" id="PF04578">
    <property type="entry name" value="DUF594"/>
    <property type="match status" value="1"/>
</dbReference>